<dbReference type="PROSITE" id="PS50238">
    <property type="entry name" value="RHOGAP"/>
    <property type="match status" value="1"/>
</dbReference>
<feature type="compositionally biased region" description="Polar residues" evidence="1">
    <location>
        <begin position="679"/>
        <end position="695"/>
    </location>
</feature>
<dbReference type="InterPro" id="IPR036865">
    <property type="entry name" value="CRAL-TRIO_dom_sf"/>
</dbReference>
<proteinExistence type="predicted"/>
<dbReference type="GeneID" id="95977450"/>
<evidence type="ECO:0000313" key="4">
    <source>
        <dbReference type="EMBL" id="KAL1304823.1"/>
    </source>
</evidence>
<reference evidence="4 5" key="1">
    <citation type="submission" date="2024-07" db="EMBL/GenBank/DDBJ databases">
        <title>Draft sequence of the Neodothiora populina.</title>
        <authorList>
            <person name="Drown D.D."/>
            <person name="Schuette U.S."/>
            <person name="Buechlein A.B."/>
            <person name="Rusch D.R."/>
            <person name="Winton L.W."/>
            <person name="Adams G.A."/>
        </authorList>
    </citation>
    <scope>NUCLEOTIDE SEQUENCE [LARGE SCALE GENOMIC DNA]</scope>
    <source>
        <strain evidence="4 5">CPC 39397</strain>
    </source>
</reference>
<feature type="compositionally biased region" description="Basic and acidic residues" evidence="1">
    <location>
        <begin position="534"/>
        <end position="554"/>
    </location>
</feature>
<sequence>MRAAFRSGVVATTSHRRSSSLTSVPPPRNSSDYSQDHADLAASILYRSPLPSQSGLPVYVLNAAAFPDAFEVDYDTLLGYVLARLPGEEELIAGENYEVIFFAGGQPESATSEKKAGPGNMWYLQAYQILSRAVRKRLHKLYVVHERSWVRVLIEIFSTIVSPKFKKKIVHVNTLSGLALHLPIEQLMIPPSVFLHDRRISPDIYAPYASGRRAFAADEPLPKNLQGETRLSRVLRETTTFVCLGGNLKTEGLFRIPAHSQLTGILREAYDRGQQFIVWKEGPVVWSQPGMDPIILREVQIGDTYNVHLAAGLIKLWYRELRKPIFEESCYVEVRRRFSVDEEITIEDLADVFSPTSTRSLLTPTARQIVTLHLLPLLSAVASYEVANKMTIENLAICFAPALVCGSDQLADAKMTSVIRRVLEAAVEAWPHGLREACGTAADAFESAIKPPKNPQDYEDPLYANYRPQEQEAAERQNILLLDLDDQDDAAPPPALPPRPESLQTSFPARQDSISSPVKRKPAPPATLPPRYSMVDRSKQQEKVTSPTREEKKQMQSAPKLGSKEVSLVEVESAPAYVAQSDTAPTNRPQGAMMKELKASLITDAGKRKPISSPGTPASVSPATESSSSSAAAKSTITQQRSVSGNDAPTSSSSDSTFARPTWPASARQVSAPMVPQIQMPTESGSTERPTTPGTTFKARGPSAGLLQRMASMEEEKKKQREAERLLPQRLGLKKASVDDLKRLYEDRATTVEKLNTASVSRRGSTASSMDGSRRASNASGF</sequence>
<dbReference type="Proteomes" id="UP001562354">
    <property type="component" value="Unassembled WGS sequence"/>
</dbReference>
<feature type="domain" description="CRAL-TRIO" evidence="2">
    <location>
        <begin position="33"/>
        <end position="193"/>
    </location>
</feature>
<dbReference type="InterPro" id="IPR001251">
    <property type="entry name" value="CRAL-TRIO_dom"/>
</dbReference>
<keyword evidence="5" id="KW-1185">Reference proteome</keyword>
<feature type="domain" description="Rho-GAP" evidence="3">
    <location>
        <begin position="219"/>
        <end position="430"/>
    </location>
</feature>
<dbReference type="Pfam" id="PF00620">
    <property type="entry name" value="RhoGAP"/>
    <property type="match status" value="1"/>
</dbReference>
<dbReference type="Gene3D" id="1.10.555.10">
    <property type="entry name" value="Rho GTPase activation protein"/>
    <property type="match status" value="1"/>
</dbReference>
<feature type="compositionally biased region" description="Polar residues" evidence="1">
    <location>
        <begin position="580"/>
        <end position="589"/>
    </location>
</feature>
<feature type="region of interest" description="Disordered" evidence="1">
    <location>
        <begin position="486"/>
        <end position="703"/>
    </location>
</feature>
<dbReference type="CDD" id="cd00159">
    <property type="entry name" value="RhoGAP"/>
    <property type="match status" value="1"/>
</dbReference>
<feature type="compositionally biased region" description="Polar residues" evidence="1">
    <location>
        <begin position="636"/>
        <end position="659"/>
    </location>
</feature>
<feature type="compositionally biased region" description="Polar residues" evidence="1">
    <location>
        <begin position="502"/>
        <end position="516"/>
    </location>
</feature>
<evidence type="ECO:0000313" key="5">
    <source>
        <dbReference type="Proteomes" id="UP001562354"/>
    </source>
</evidence>
<name>A0ABR3PFT7_9PEZI</name>
<gene>
    <name evidence="4" type="ORF">AAFC00_003750</name>
</gene>
<dbReference type="InterPro" id="IPR000198">
    <property type="entry name" value="RhoGAP_dom"/>
</dbReference>
<dbReference type="Gene3D" id="3.40.525.10">
    <property type="entry name" value="CRAL-TRIO lipid binding domain"/>
    <property type="match status" value="1"/>
</dbReference>
<dbReference type="PANTHER" id="PTHR45808">
    <property type="entry name" value="RHO GTPASE-ACTIVATING PROTEIN 68F"/>
    <property type="match status" value="1"/>
</dbReference>
<accession>A0ABR3PFT7</accession>
<comment type="caution">
    <text evidence="4">The sequence shown here is derived from an EMBL/GenBank/DDBJ whole genome shotgun (WGS) entry which is preliminary data.</text>
</comment>
<organism evidence="4 5">
    <name type="scientific">Neodothiora populina</name>
    <dbReference type="NCBI Taxonomy" id="2781224"/>
    <lineage>
        <taxon>Eukaryota</taxon>
        <taxon>Fungi</taxon>
        <taxon>Dikarya</taxon>
        <taxon>Ascomycota</taxon>
        <taxon>Pezizomycotina</taxon>
        <taxon>Dothideomycetes</taxon>
        <taxon>Dothideomycetidae</taxon>
        <taxon>Dothideales</taxon>
        <taxon>Dothioraceae</taxon>
        <taxon>Neodothiora</taxon>
    </lineage>
</organism>
<feature type="compositionally biased region" description="Pro residues" evidence="1">
    <location>
        <begin position="491"/>
        <end position="500"/>
    </location>
</feature>
<dbReference type="RefSeq" id="XP_069201097.1">
    <property type="nucleotide sequence ID" value="XM_069343269.1"/>
</dbReference>
<dbReference type="Pfam" id="PF13716">
    <property type="entry name" value="CRAL_TRIO_2"/>
    <property type="match status" value="1"/>
</dbReference>
<evidence type="ECO:0000256" key="1">
    <source>
        <dbReference type="SAM" id="MobiDB-lite"/>
    </source>
</evidence>
<dbReference type="PANTHER" id="PTHR45808:SF2">
    <property type="entry name" value="RHO GTPASE-ACTIVATING PROTEIN 68F"/>
    <property type="match status" value="1"/>
</dbReference>
<dbReference type="CDD" id="cd00170">
    <property type="entry name" value="SEC14"/>
    <property type="match status" value="1"/>
</dbReference>
<feature type="region of interest" description="Disordered" evidence="1">
    <location>
        <begin position="756"/>
        <end position="782"/>
    </location>
</feature>
<dbReference type="InterPro" id="IPR008936">
    <property type="entry name" value="Rho_GTPase_activation_prot"/>
</dbReference>
<dbReference type="SUPFAM" id="SSF48350">
    <property type="entry name" value="GTPase activation domain, GAP"/>
    <property type="match status" value="1"/>
</dbReference>
<dbReference type="SUPFAM" id="SSF52087">
    <property type="entry name" value="CRAL/TRIO domain"/>
    <property type="match status" value="1"/>
</dbReference>
<dbReference type="SMART" id="SM00324">
    <property type="entry name" value="RhoGAP"/>
    <property type="match status" value="1"/>
</dbReference>
<feature type="compositionally biased region" description="Low complexity" evidence="1">
    <location>
        <begin position="618"/>
        <end position="635"/>
    </location>
</feature>
<dbReference type="EMBL" id="JBFMKM010000008">
    <property type="protein sequence ID" value="KAL1304823.1"/>
    <property type="molecule type" value="Genomic_DNA"/>
</dbReference>
<dbReference type="PROSITE" id="PS50191">
    <property type="entry name" value="CRAL_TRIO"/>
    <property type="match status" value="1"/>
</dbReference>
<protein>
    <submittedName>
        <fullName evidence="4">Uncharacterized protein</fullName>
    </submittedName>
</protein>
<evidence type="ECO:0000259" key="2">
    <source>
        <dbReference type="PROSITE" id="PS50191"/>
    </source>
</evidence>
<evidence type="ECO:0000259" key="3">
    <source>
        <dbReference type="PROSITE" id="PS50238"/>
    </source>
</evidence>